<feature type="domain" description="Ribosome maturation protein SDO1/SBDS N-terminal" evidence="1">
    <location>
        <begin position="5"/>
        <end position="94"/>
    </location>
</feature>
<organism evidence="2 3">
    <name type="scientific">Leucocoprinus birnbaumii</name>
    <dbReference type="NCBI Taxonomy" id="56174"/>
    <lineage>
        <taxon>Eukaryota</taxon>
        <taxon>Fungi</taxon>
        <taxon>Dikarya</taxon>
        <taxon>Basidiomycota</taxon>
        <taxon>Agaricomycotina</taxon>
        <taxon>Agaricomycetes</taxon>
        <taxon>Agaricomycetidae</taxon>
        <taxon>Agaricales</taxon>
        <taxon>Agaricineae</taxon>
        <taxon>Agaricaceae</taxon>
        <taxon>Leucocoprinus</taxon>
    </lineage>
</organism>
<dbReference type="Gene3D" id="3.30.1250.10">
    <property type="entry name" value="Ribosome maturation protein SBDS, N-terminal domain"/>
    <property type="match status" value="1"/>
</dbReference>
<gene>
    <name evidence="2" type="ORF">NP233_g1527</name>
</gene>
<comment type="caution">
    <text evidence="2">The sequence shown here is derived from an EMBL/GenBank/DDBJ whole genome shotgun (WGS) entry which is preliminary data.</text>
</comment>
<dbReference type="AlphaFoldDB" id="A0AAD5YUR9"/>
<dbReference type="InterPro" id="IPR019783">
    <property type="entry name" value="SDO1/SBDS_N"/>
</dbReference>
<protein>
    <recommendedName>
        <fullName evidence="1">Ribosome maturation protein SDO1/SBDS N-terminal domain-containing protein</fullName>
    </recommendedName>
</protein>
<keyword evidence="3" id="KW-1185">Reference proteome</keyword>
<sequence length="131" mass="14397">MPKNLTLVVYKPDSQSTDEYMVYVDPVQYSKWKDGDTSIPIVDIVDSYSVYHTGQGTQGIQKTPSKQQLDTIFGTHKDVDVVEYILKNGRTQHGDLDVNAYFNSSGKGMQGLNVARGSGVVDSRGKGLHGI</sequence>
<evidence type="ECO:0000313" key="3">
    <source>
        <dbReference type="Proteomes" id="UP001213000"/>
    </source>
</evidence>
<proteinExistence type="predicted"/>
<reference evidence="2" key="1">
    <citation type="submission" date="2022-07" db="EMBL/GenBank/DDBJ databases">
        <title>Genome Sequence of Leucocoprinus birnbaumii.</title>
        <authorList>
            <person name="Buettner E."/>
        </authorList>
    </citation>
    <scope>NUCLEOTIDE SEQUENCE</scope>
    <source>
        <strain evidence="2">VT141</strain>
    </source>
</reference>
<dbReference type="Pfam" id="PF01172">
    <property type="entry name" value="SBDS_N"/>
    <property type="match status" value="1"/>
</dbReference>
<dbReference type="EMBL" id="JANIEX010000057">
    <property type="protein sequence ID" value="KAJ3574793.1"/>
    <property type="molecule type" value="Genomic_DNA"/>
</dbReference>
<evidence type="ECO:0000313" key="2">
    <source>
        <dbReference type="EMBL" id="KAJ3574793.1"/>
    </source>
</evidence>
<accession>A0AAD5YUR9</accession>
<evidence type="ECO:0000259" key="1">
    <source>
        <dbReference type="Pfam" id="PF01172"/>
    </source>
</evidence>
<dbReference type="SUPFAM" id="SSF89895">
    <property type="entry name" value="FYSH domain"/>
    <property type="match status" value="1"/>
</dbReference>
<dbReference type="InterPro" id="IPR036786">
    <property type="entry name" value="Ribosome_mat_SBDS_N_sf"/>
</dbReference>
<name>A0AAD5YUR9_9AGAR</name>
<dbReference type="Proteomes" id="UP001213000">
    <property type="component" value="Unassembled WGS sequence"/>
</dbReference>